<sequence>MAAKFQKRSVSLPARSHPATIKIHEELTKLGELEQSSAATSSSSSAICSSLSTIRDVYDTLDELLAMASTQEALSRRRCVAEEERFLDGSVKLMDTCEIAKDVISRLRENVAALQSAIRRRRKGDSVLESSVSDYIQLRRKTRKDARKLVAQLKQQMGNHNYKLPAADQGDDDEQFSAVIRVMREVNAASSCVLQALLSFVATPVFRREKKQSKWGIASKLVMTRKVAAVGCEVNEIQAADVALLVGEGEKKQFGTNELESVERCFKEIEDGLEGVFRRLIKSRASLLNILSQ</sequence>
<comment type="caution">
    <text evidence="2">The sequence shown here is derived from an EMBL/GenBank/DDBJ whole genome shotgun (WGS) entry which is preliminary data.</text>
</comment>
<dbReference type="EMBL" id="CAMGYJ010000006">
    <property type="protein sequence ID" value="CAI0429616.1"/>
    <property type="molecule type" value="Genomic_DNA"/>
</dbReference>
<protein>
    <submittedName>
        <fullName evidence="2">Uncharacterized protein</fullName>
    </submittedName>
</protein>
<reference evidence="2" key="1">
    <citation type="submission" date="2022-08" db="EMBL/GenBank/DDBJ databases">
        <authorList>
            <person name="Gutierrez-Valencia J."/>
        </authorList>
    </citation>
    <scope>NUCLEOTIDE SEQUENCE</scope>
</reference>
<evidence type="ECO:0000313" key="2">
    <source>
        <dbReference type="EMBL" id="CAI0429616.1"/>
    </source>
</evidence>
<organism evidence="2 3">
    <name type="scientific">Linum tenue</name>
    <dbReference type="NCBI Taxonomy" id="586396"/>
    <lineage>
        <taxon>Eukaryota</taxon>
        <taxon>Viridiplantae</taxon>
        <taxon>Streptophyta</taxon>
        <taxon>Embryophyta</taxon>
        <taxon>Tracheophyta</taxon>
        <taxon>Spermatophyta</taxon>
        <taxon>Magnoliopsida</taxon>
        <taxon>eudicotyledons</taxon>
        <taxon>Gunneridae</taxon>
        <taxon>Pentapetalae</taxon>
        <taxon>rosids</taxon>
        <taxon>fabids</taxon>
        <taxon>Malpighiales</taxon>
        <taxon>Linaceae</taxon>
        <taxon>Linum</taxon>
    </lineage>
</organism>
<proteinExistence type="predicted"/>
<gene>
    <name evidence="1" type="ORF">LITE_LOCUS22162</name>
    <name evidence="2" type="ORF">LITE_LOCUS22224</name>
</gene>
<dbReference type="Proteomes" id="UP001154282">
    <property type="component" value="Unassembled WGS sequence"/>
</dbReference>
<keyword evidence="3" id="KW-1185">Reference proteome</keyword>
<dbReference type="PANTHER" id="PTHR33070">
    <property type="entry name" value="OS06G0725500 PROTEIN"/>
    <property type="match status" value="1"/>
</dbReference>
<dbReference type="AlphaFoldDB" id="A0AAV0L5Y4"/>
<dbReference type="Pfam" id="PF03087">
    <property type="entry name" value="BPS1"/>
    <property type="match status" value="1"/>
</dbReference>
<dbReference type="EMBL" id="CAMGYJ010000006">
    <property type="protein sequence ID" value="CAI0429482.1"/>
    <property type="molecule type" value="Genomic_DNA"/>
</dbReference>
<dbReference type="PANTHER" id="PTHR33070:SF109">
    <property type="entry name" value="DOMAIN PROTEIN, PUTATIVE (DUF241)-RELATED"/>
    <property type="match status" value="1"/>
</dbReference>
<name>A0AAV0L5Y4_9ROSI</name>
<dbReference type="GO" id="GO:0048367">
    <property type="term" value="P:shoot system development"/>
    <property type="evidence" value="ECO:0007669"/>
    <property type="project" value="InterPro"/>
</dbReference>
<dbReference type="GO" id="GO:0048364">
    <property type="term" value="P:root development"/>
    <property type="evidence" value="ECO:0007669"/>
    <property type="project" value="InterPro"/>
</dbReference>
<evidence type="ECO:0000313" key="1">
    <source>
        <dbReference type="EMBL" id="CAI0429482.1"/>
    </source>
</evidence>
<dbReference type="InterPro" id="IPR004320">
    <property type="entry name" value="BPS1_pln"/>
</dbReference>
<accession>A0AAV0L5Y4</accession>
<evidence type="ECO:0000313" key="3">
    <source>
        <dbReference type="Proteomes" id="UP001154282"/>
    </source>
</evidence>